<name>A0A0E9RBM9_ANGAN</name>
<proteinExistence type="predicted"/>
<reference evidence="1" key="2">
    <citation type="journal article" date="2015" name="Fish Shellfish Immunol.">
        <title>Early steps in the European eel (Anguilla anguilla)-Vibrio vulnificus interaction in the gills: Role of the RtxA13 toxin.</title>
        <authorList>
            <person name="Callol A."/>
            <person name="Pajuelo D."/>
            <person name="Ebbesson L."/>
            <person name="Teles M."/>
            <person name="MacKenzie S."/>
            <person name="Amaro C."/>
        </authorList>
    </citation>
    <scope>NUCLEOTIDE SEQUENCE</scope>
</reference>
<sequence>MIFRTLEGLKPRATSTVRTERCCVTVWSGRLPKVLLANSSTSASVKPISTREFSISSRPVRRCPAVGSELWSFIEQRFLKRKTFGCLSRSIR</sequence>
<evidence type="ECO:0000313" key="1">
    <source>
        <dbReference type="EMBL" id="JAH25875.1"/>
    </source>
</evidence>
<accession>A0A0E9RBM9</accession>
<dbReference type="EMBL" id="GBXM01082702">
    <property type="protein sequence ID" value="JAH25875.1"/>
    <property type="molecule type" value="Transcribed_RNA"/>
</dbReference>
<dbReference type="AlphaFoldDB" id="A0A0E9RBM9"/>
<organism evidence="1">
    <name type="scientific">Anguilla anguilla</name>
    <name type="common">European freshwater eel</name>
    <name type="synonym">Muraena anguilla</name>
    <dbReference type="NCBI Taxonomy" id="7936"/>
    <lineage>
        <taxon>Eukaryota</taxon>
        <taxon>Metazoa</taxon>
        <taxon>Chordata</taxon>
        <taxon>Craniata</taxon>
        <taxon>Vertebrata</taxon>
        <taxon>Euteleostomi</taxon>
        <taxon>Actinopterygii</taxon>
        <taxon>Neopterygii</taxon>
        <taxon>Teleostei</taxon>
        <taxon>Anguilliformes</taxon>
        <taxon>Anguillidae</taxon>
        <taxon>Anguilla</taxon>
    </lineage>
</organism>
<protein>
    <submittedName>
        <fullName evidence="1">Uncharacterized protein</fullName>
    </submittedName>
</protein>
<reference evidence="1" key="1">
    <citation type="submission" date="2014-11" db="EMBL/GenBank/DDBJ databases">
        <authorList>
            <person name="Amaro Gonzalez C."/>
        </authorList>
    </citation>
    <scope>NUCLEOTIDE SEQUENCE</scope>
</reference>